<name>A0ABS0YWM8_9BACT</name>
<evidence type="ECO:0008006" key="3">
    <source>
        <dbReference type="Google" id="ProtNLM"/>
    </source>
</evidence>
<keyword evidence="2" id="KW-1185">Reference proteome</keyword>
<dbReference type="Proteomes" id="UP000641025">
    <property type="component" value="Unassembled WGS sequence"/>
</dbReference>
<evidence type="ECO:0000313" key="1">
    <source>
        <dbReference type="EMBL" id="MBJ6802360.1"/>
    </source>
</evidence>
<proteinExistence type="predicted"/>
<organism evidence="1 2">
    <name type="scientific">Geomonas propionica</name>
    <dbReference type="NCBI Taxonomy" id="2798582"/>
    <lineage>
        <taxon>Bacteria</taxon>
        <taxon>Pseudomonadati</taxon>
        <taxon>Thermodesulfobacteriota</taxon>
        <taxon>Desulfuromonadia</taxon>
        <taxon>Geobacterales</taxon>
        <taxon>Geobacteraceae</taxon>
        <taxon>Geomonas</taxon>
    </lineage>
</organism>
<protein>
    <recommendedName>
        <fullName evidence="3">YopX protein domain-containing protein</fullName>
    </recommendedName>
</protein>
<sequence>MEIKNKLWMNGNLEWYAYIDDAEVFLGSREVPMPLEEGDKWTNMYGDVFQVIDGAITLVERVEPPQRYW</sequence>
<dbReference type="RefSeq" id="WP_199396834.1">
    <property type="nucleotide sequence ID" value="NZ_JAEMHK010000018.1"/>
</dbReference>
<reference evidence="1 2" key="1">
    <citation type="submission" date="2020-12" db="EMBL/GenBank/DDBJ databases">
        <title>Geomonas sp. Red259, isolated from paddy soil.</title>
        <authorList>
            <person name="Xu Z."/>
            <person name="Zhang Z."/>
            <person name="Masuda Y."/>
            <person name="Itoh H."/>
            <person name="Senoo K."/>
        </authorList>
    </citation>
    <scope>NUCLEOTIDE SEQUENCE [LARGE SCALE GENOMIC DNA]</scope>
    <source>
        <strain evidence="1 2">Red259</strain>
    </source>
</reference>
<dbReference type="EMBL" id="JAEMHK010000018">
    <property type="protein sequence ID" value="MBJ6802360.1"/>
    <property type="molecule type" value="Genomic_DNA"/>
</dbReference>
<gene>
    <name evidence="1" type="ORF">JFN90_19715</name>
</gene>
<comment type="caution">
    <text evidence="1">The sequence shown here is derived from an EMBL/GenBank/DDBJ whole genome shotgun (WGS) entry which is preliminary data.</text>
</comment>
<evidence type="ECO:0000313" key="2">
    <source>
        <dbReference type="Proteomes" id="UP000641025"/>
    </source>
</evidence>
<accession>A0ABS0YWM8</accession>